<dbReference type="CDD" id="cd19775">
    <property type="entry name" value="Bbox2_TIF1_C-VI"/>
    <property type="match status" value="1"/>
</dbReference>
<feature type="domain" description="B box-type" evidence="7">
    <location>
        <begin position="161"/>
        <end position="202"/>
    </location>
</feature>
<accession>A0A6P8G7E2</accession>
<dbReference type="RefSeq" id="XP_031432101.1">
    <property type="nucleotide sequence ID" value="XM_031576241.2"/>
</dbReference>
<feature type="compositionally biased region" description="Polar residues" evidence="5">
    <location>
        <begin position="683"/>
        <end position="721"/>
    </location>
</feature>
<proteinExistence type="predicted"/>
<name>A0A6P8G7E2_CLUHA</name>
<evidence type="ECO:0000259" key="6">
    <source>
        <dbReference type="PROSITE" id="PS50089"/>
    </source>
</evidence>
<dbReference type="KEGG" id="char:105896171"/>
<dbReference type="OrthoDB" id="1870062at2759"/>
<organism evidence="8 9">
    <name type="scientific">Clupea harengus</name>
    <name type="common">Atlantic herring</name>
    <dbReference type="NCBI Taxonomy" id="7950"/>
    <lineage>
        <taxon>Eukaryota</taxon>
        <taxon>Metazoa</taxon>
        <taxon>Chordata</taxon>
        <taxon>Craniata</taxon>
        <taxon>Vertebrata</taxon>
        <taxon>Euteleostomi</taxon>
        <taxon>Actinopterygii</taxon>
        <taxon>Neopterygii</taxon>
        <taxon>Teleostei</taxon>
        <taxon>Clupei</taxon>
        <taxon>Clupeiformes</taxon>
        <taxon>Clupeoidei</taxon>
        <taxon>Clupeidae</taxon>
        <taxon>Clupea</taxon>
    </lineage>
</organism>
<dbReference type="InterPro" id="IPR001841">
    <property type="entry name" value="Znf_RING"/>
</dbReference>
<feature type="compositionally biased region" description="Polar residues" evidence="5">
    <location>
        <begin position="572"/>
        <end position="581"/>
    </location>
</feature>
<dbReference type="PANTHER" id="PTHR25462:SF299">
    <property type="entry name" value="E3 UBIQUITIN-PROTEIN LIGASE TRIM56"/>
    <property type="match status" value="1"/>
</dbReference>
<feature type="compositionally biased region" description="Low complexity" evidence="5">
    <location>
        <begin position="641"/>
        <end position="669"/>
    </location>
</feature>
<keyword evidence="1" id="KW-0479">Metal-binding</keyword>
<evidence type="ECO:0000256" key="5">
    <source>
        <dbReference type="SAM" id="MobiDB-lite"/>
    </source>
</evidence>
<evidence type="ECO:0000313" key="9">
    <source>
        <dbReference type="RefSeq" id="XP_031432101.1"/>
    </source>
</evidence>
<dbReference type="SUPFAM" id="SSF57850">
    <property type="entry name" value="RING/U-box"/>
    <property type="match status" value="1"/>
</dbReference>
<dbReference type="InterPro" id="IPR001965">
    <property type="entry name" value="Znf_PHD"/>
</dbReference>
<evidence type="ECO:0000313" key="8">
    <source>
        <dbReference type="Proteomes" id="UP000515152"/>
    </source>
</evidence>
<dbReference type="Proteomes" id="UP000515152">
    <property type="component" value="Chromosome 11"/>
</dbReference>
<feature type="region of interest" description="Disordered" evidence="5">
    <location>
        <begin position="572"/>
        <end position="628"/>
    </location>
</feature>
<gene>
    <name evidence="9" type="primary">trim33l</name>
</gene>
<keyword evidence="2 4" id="KW-0863">Zinc-finger</keyword>
<evidence type="ECO:0000256" key="3">
    <source>
        <dbReference type="ARBA" id="ARBA00022833"/>
    </source>
</evidence>
<dbReference type="InterPro" id="IPR000315">
    <property type="entry name" value="Znf_B-box"/>
</dbReference>
<dbReference type="GO" id="GO:0008270">
    <property type="term" value="F:zinc ion binding"/>
    <property type="evidence" value="ECO:0007669"/>
    <property type="project" value="UniProtKB-KW"/>
</dbReference>
<evidence type="ECO:0000259" key="7">
    <source>
        <dbReference type="PROSITE" id="PS50119"/>
    </source>
</evidence>
<evidence type="ECO:0000256" key="1">
    <source>
        <dbReference type="ARBA" id="ARBA00022723"/>
    </source>
</evidence>
<keyword evidence="8" id="KW-1185">Reference proteome</keyword>
<feature type="region of interest" description="Disordered" evidence="5">
    <location>
        <begin position="641"/>
        <end position="721"/>
    </location>
</feature>
<dbReference type="GeneID" id="105896171"/>
<dbReference type="PANTHER" id="PTHR25462">
    <property type="entry name" value="BONUS, ISOFORM C-RELATED"/>
    <property type="match status" value="1"/>
</dbReference>
<feature type="region of interest" description="Disordered" evidence="5">
    <location>
        <begin position="411"/>
        <end position="521"/>
    </location>
</feature>
<dbReference type="GO" id="GO:0061630">
    <property type="term" value="F:ubiquitin protein ligase activity"/>
    <property type="evidence" value="ECO:0007669"/>
    <property type="project" value="TreeGrafter"/>
</dbReference>
<dbReference type="InterPro" id="IPR013083">
    <property type="entry name" value="Znf_RING/FYVE/PHD"/>
</dbReference>
<dbReference type="Gene3D" id="3.30.160.60">
    <property type="entry name" value="Classic Zinc Finger"/>
    <property type="match status" value="1"/>
</dbReference>
<feature type="compositionally biased region" description="Polar residues" evidence="5">
    <location>
        <begin position="810"/>
        <end position="845"/>
    </location>
</feature>
<reference evidence="9" key="1">
    <citation type="submission" date="2025-08" db="UniProtKB">
        <authorList>
            <consortium name="RefSeq"/>
        </authorList>
    </citation>
    <scope>IDENTIFICATION</scope>
</reference>
<dbReference type="Gene3D" id="3.30.40.10">
    <property type="entry name" value="Zinc/RING finger domain, C3HC4 (zinc finger)"/>
    <property type="match status" value="2"/>
</dbReference>
<dbReference type="InterPro" id="IPR011011">
    <property type="entry name" value="Znf_FYVE_PHD"/>
</dbReference>
<evidence type="ECO:0000256" key="2">
    <source>
        <dbReference type="ARBA" id="ARBA00022771"/>
    </source>
</evidence>
<feature type="domain" description="RING-type" evidence="6">
    <location>
        <begin position="38"/>
        <end position="84"/>
    </location>
</feature>
<dbReference type="CTD" id="327484"/>
<dbReference type="Pfam" id="PF00643">
    <property type="entry name" value="zf-B_box"/>
    <property type="match status" value="2"/>
</dbReference>
<dbReference type="GO" id="GO:0060340">
    <property type="term" value="P:positive regulation of type I interferon-mediated signaling pathway"/>
    <property type="evidence" value="ECO:0007669"/>
    <property type="project" value="TreeGrafter"/>
</dbReference>
<feature type="region of interest" description="Disordered" evidence="5">
    <location>
        <begin position="1194"/>
        <end position="1233"/>
    </location>
</feature>
<feature type="compositionally biased region" description="Basic and acidic residues" evidence="5">
    <location>
        <begin position="1194"/>
        <end position="1217"/>
    </location>
</feature>
<protein>
    <submittedName>
        <fullName evidence="9">E3 ubiquitin-protein ligase TRIM33 isoform X1</fullName>
    </submittedName>
</protein>
<dbReference type="PROSITE" id="PS50119">
    <property type="entry name" value="ZF_BBOX"/>
    <property type="match status" value="2"/>
</dbReference>
<feature type="compositionally biased region" description="Polar residues" evidence="5">
    <location>
        <begin position="437"/>
        <end position="512"/>
    </location>
</feature>
<dbReference type="SMART" id="SM00336">
    <property type="entry name" value="BBOX"/>
    <property type="match status" value="2"/>
</dbReference>
<dbReference type="SMART" id="SM00184">
    <property type="entry name" value="RING"/>
    <property type="match status" value="2"/>
</dbReference>
<feature type="region of interest" description="Disordered" evidence="5">
    <location>
        <begin position="762"/>
        <end position="845"/>
    </location>
</feature>
<keyword evidence="3" id="KW-0862">Zinc</keyword>
<dbReference type="InterPro" id="IPR047153">
    <property type="entry name" value="TRIM45/56/19-like"/>
</dbReference>
<dbReference type="SUPFAM" id="SSF57903">
    <property type="entry name" value="FYVE/PHD zinc finger"/>
    <property type="match status" value="1"/>
</dbReference>
<evidence type="ECO:0000256" key="4">
    <source>
        <dbReference type="PROSITE-ProRule" id="PRU00024"/>
    </source>
</evidence>
<dbReference type="SMART" id="SM00249">
    <property type="entry name" value="PHD"/>
    <property type="match status" value="1"/>
</dbReference>
<dbReference type="AlphaFoldDB" id="A0A6P8G7E2"/>
<dbReference type="GO" id="GO:0005654">
    <property type="term" value="C:nucleoplasm"/>
    <property type="evidence" value="ECO:0007669"/>
    <property type="project" value="TreeGrafter"/>
</dbReference>
<dbReference type="PROSITE" id="PS50089">
    <property type="entry name" value="ZF_RING_2"/>
    <property type="match status" value="1"/>
</dbReference>
<sequence>MSFAGDQKKLDSIGVVPVEHEVSSPLDEQRRCVSLENCCVCDKPLHYSRLPQLFPCLHSACNTCLSKQHVEVNNKKSIECPSCKKSFGITELTENIIFKQSHPLSEKGDVFKCGGCDELSISGWCKDCGEFLCSDCVSAHNRVKLTRSHTIVPQELSTGAHPTLYCPTHREEPLKFFCVTCNWLTCRNCQLVDHRNHSYQMISEAVSASVEKLQSLQGKVTKQKQRVKQSLLDLDQRLRNIIELKTNLKKKLSLVVSKIYRAMLIKAAQVFESAMAVYGREEKILSLRKANLRKMEERQDYIVSFIEKTLSMEGHTGVLLKNRIESQIKDLLFQSVLPAHSMVELNVKVNQTIMTSVENFGGISLKQVPFARKQSNQSESLLESVPDLQNVPRNCIINTSSSPDSLTLMALLGQSPKGPHSHHSQSHNAQGGLPQSMPASSNAPQPQSMPASSNAPQPQSMPASSNAPQSQSMPASSNAPQSQSMPASSNAPQSQSMPASSDGLRSSLASLPQPQPHINGHNLQQHNAALLLPVPTTSFYQHQAQTAMSVFPSPVTCSPSQALCTPFSITEPSVPAQSAPQVQAHSSPSVPAQSAPQVQAHSSPSVPAQSAPQVQAHSSPSVPAQSAGKCRPILAQLAPKPAIAHSSSASSQPCHSSSHSSKPHPTASPLNLSIPLTHPKPAQQHSFTNPPQASSASTDSGKAQSLHSPIQSNTRQSPPSALVQQILISQFSKTASNKPLSVQHQSTLNSIADQISLLQQSSSSHNVKQLPSKKWKFHGYQPAPGPKQTYQPTDSGRIASESSPADLPDLQNNSHLSDTQPLTLQGSTSKTQCQEEPSGQRDTQPQLTKKALNVHSNWLCGLPSSFREILGVPPPEEVEDSPQTDLVTTEDLLEMLAGDTDSVTSDEAVSTVEIKNFTLPEKMLSCRVDLVRLDIKLPLAGHPLPQFRVRTDGSHEMISLPGIRNMELLEKLSVNSENPNSPQSVGSKDINLHCEELLEKLSVNSENPNSPKSVGSEEINLHCEVCDMNGGTLMCVTCGRGFHSMCHVPPIVTRLCRFRWKCSICQDLCDSTDPFRKERRLKPCLSSLDQRRCEHLILSLMCKKYSRILYTSKPEYTALSVDFDFIHGRLLRKRSPPYRTPSELVSDVWVLLDSLQSSSEKTGDVLKMLKTFEKRVNQVFGTSLHHSLLTRPTVNREKYPDKTRGQIKRETLKRGNDSSEEGIEPVVKKTHLD</sequence>
<dbReference type="SUPFAM" id="SSF57845">
    <property type="entry name" value="B-box zinc-binding domain"/>
    <property type="match status" value="1"/>
</dbReference>
<dbReference type="CDD" id="cd15541">
    <property type="entry name" value="PHD_TIF1_like"/>
    <property type="match status" value="1"/>
</dbReference>
<feature type="domain" description="B box-type" evidence="7">
    <location>
        <begin position="108"/>
        <end position="154"/>
    </location>
</feature>
<dbReference type="GO" id="GO:0045087">
    <property type="term" value="P:innate immune response"/>
    <property type="evidence" value="ECO:0007669"/>
    <property type="project" value="TreeGrafter"/>
</dbReference>
<feature type="compositionally biased region" description="Low complexity" evidence="5">
    <location>
        <begin position="583"/>
        <end position="621"/>
    </location>
</feature>